<evidence type="ECO:0000313" key="4">
    <source>
        <dbReference type="Proteomes" id="UP000736787"/>
    </source>
</evidence>
<comment type="caution">
    <text evidence="3">The sequence shown here is derived from an EMBL/GenBank/DDBJ whole genome shotgun (WGS) entry which is preliminary data.</text>
</comment>
<dbReference type="Proteomes" id="UP000736787">
    <property type="component" value="Unassembled WGS sequence"/>
</dbReference>
<dbReference type="EMBL" id="RCMK01000712">
    <property type="protein sequence ID" value="KAG2915137.1"/>
    <property type="molecule type" value="Genomic_DNA"/>
</dbReference>
<feature type="region of interest" description="Disordered" evidence="1">
    <location>
        <begin position="109"/>
        <end position="141"/>
    </location>
</feature>
<organism evidence="3 4">
    <name type="scientific">Phytophthora cactorum</name>
    <dbReference type="NCBI Taxonomy" id="29920"/>
    <lineage>
        <taxon>Eukaryota</taxon>
        <taxon>Sar</taxon>
        <taxon>Stramenopiles</taxon>
        <taxon>Oomycota</taxon>
        <taxon>Peronosporomycetes</taxon>
        <taxon>Peronosporales</taxon>
        <taxon>Peronosporaceae</taxon>
        <taxon>Phytophthora</taxon>
    </lineage>
</organism>
<dbReference type="GO" id="GO:0003676">
    <property type="term" value="F:nucleic acid binding"/>
    <property type="evidence" value="ECO:0007669"/>
    <property type="project" value="InterPro"/>
</dbReference>
<sequence length="141" mass="15346">MDAPSVLLLDIFDTHVSKKDIGVVTKKTSALVCWLPANSTAVSQPSDVGVMKHLKKKSTALWVAETRKSTKVTADVGRSTATTEKCAPWGLVGVEECACVINERVELHQNNATSTEATEEERKKAAAKRKKQNQVIVRAND</sequence>
<dbReference type="AlphaFoldDB" id="A0A8T1C5X1"/>
<evidence type="ECO:0000313" key="3">
    <source>
        <dbReference type="EMBL" id="KAG2915137.1"/>
    </source>
</evidence>
<protein>
    <recommendedName>
        <fullName evidence="2">DDE-1 domain-containing protein</fullName>
    </recommendedName>
</protein>
<dbReference type="InterPro" id="IPR004875">
    <property type="entry name" value="DDE_SF_endonuclease_dom"/>
</dbReference>
<proteinExistence type="predicted"/>
<reference evidence="3" key="1">
    <citation type="submission" date="2018-10" db="EMBL/GenBank/DDBJ databases">
        <title>Effector identification in a new, highly contiguous assembly of the strawberry crown rot pathogen Phytophthora cactorum.</title>
        <authorList>
            <person name="Armitage A.D."/>
            <person name="Nellist C.F."/>
            <person name="Bates H."/>
            <person name="Vickerstaff R.J."/>
            <person name="Harrison R.J."/>
        </authorList>
    </citation>
    <scope>NUCLEOTIDE SEQUENCE</scope>
    <source>
        <strain evidence="3">4040</strain>
    </source>
</reference>
<accession>A0A8T1C5X1</accession>
<evidence type="ECO:0000256" key="1">
    <source>
        <dbReference type="SAM" id="MobiDB-lite"/>
    </source>
</evidence>
<evidence type="ECO:0000259" key="2">
    <source>
        <dbReference type="Pfam" id="PF03184"/>
    </source>
</evidence>
<name>A0A8T1C5X1_9STRA</name>
<dbReference type="Pfam" id="PF03184">
    <property type="entry name" value="DDE_1"/>
    <property type="match status" value="1"/>
</dbReference>
<feature type="domain" description="DDE-1" evidence="2">
    <location>
        <begin position="5"/>
        <end position="64"/>
    </location>
</feature>
<gene>
    <name evidence="3" type="ORF">PC117_g18103</name>
</gene>
<dbReference type="VEuPathDB" id="FungiDB:PC110_g20405"/>